<gene>
    <name evidence="1" type="ORF">C4D60_Mb08t24250</name>
</gene>
<dbReference type="EMBL" id="PYDT01000002">
    <property type="protein sequence ID" value="THU70368.1"/>
    <property type="molecule type" value="Genomic_DNA"/>
</dbReference>
<keyword evidence="2" id="KW-1185">Reference proteome</keyword>
<dbReference type="AlphaFoldDB" id="A0A4S8K684"/>
<evidence type="ECO:0000313" key="2">
    <source>
        <dbReference type="Proteomes" id="UP000317650"/>
    </source>
</evidence>
<protein>
    <submittedName>
        <fullName evidence="1">Uncharacterized protein</fullName>
    </submittedName>
</protein>
<proteinExistence type="predicted"/>
<evidence type="ECO:0000313" key="1">
    <source>
        <dbReference type="EMBL" id="THU70368.1"/>
    </source>
</evidence>
<reference evidence="1 2" key="1">
    <citation type="journal article" date="2019" name="Nat. Plants">
        <title>Genome sequencing of Musa balbisiana reveals subgenome evolution and function divergence in polyploid bananas.</title>
        <authorList>
            <person name="Yao X."/>
        </authorList>
    </citation>
    <scope>NUCLEOTIDE SEQUENCE [LARGE SCALE GENOMIC DNA]</scope>
    <source>
        <strain evidence="2">cv. DH-PKW</strain>
        <tissue evidence="1">Leaves</tissue>
    </source>
</reference>
<accession>A0A4S8K684</accession>
<dbReference type="Proteomes" id="UP000317650">
    <property type="component" value="Chromosome 8"/>
</dbReference>
<sequence length="103" mass="12334">MVRNFHIGRERKNKRQEENLDLVPSYNKSLGHMLHKIQLICSEFDMPFLFMHLLEHICCTRNFHIGRERKNKRQEENLDLVPSYNKSLGHMLNAKYNIGLKVK</sequence>
<organism evidence="1 2">
    <name type="scientific">Musa balbisiana</name>
    <name type="common">Banana</name>
    <dbReference type="NCBI Taxonomy" id="52838"/>
    <lineage>
        <taxon>Eukaryota</taxon>
        <taxon>Viridiplantae</taxon>
        <taxon>Streptophyta</taxon>
        <taxon>Embryophyta</taxon>
        <taxon>Tracheophyta</taxon>
        <taxon>Spermatophyta</taxon>
        <taxon>Magnoliopsida</taxon>
        <taxon>Liliopsida</taxon>
        <taxon>Zingiberales</taxon>
        <taxon>Musaceae</taxon>
        <taxon>Musa</taxon>
    </lineage>
</organism>
<comment type="caution">
    <text evidence="1">The sequence shown here is derived from an EMBL/GenBank/DDBJ whole genome shotgun (WGS) entry which is preliminary data.</text>
</comment>
<name>A0A4S8K684_MUSBA</name>